<comment type="similarity">
    <text evidence="1 4">Belongs to the carbohydrate kinase PfkB family.</text>
</comment>
<dbReference type="GO" id="GO:0016301">
    <property type="term" value="F:kinase activity"/>
    <property type="evidence" value="ECO:0007669"/>
    <property type="project" value="UniProtKB-KW"/>
</dbReference>
<dbReference type="InterPro" id="IPR011611">
    <property type="entry name" value="PfkB_dom"/>
</dbReference>
<dbReference type="RefSeq" id="WP_386073391.1">
    <property type="nucleotide sequence ID" value="NZ_JBHTJT010000007.1"/>
</dbReference>
<evidence type="ECO:0000259" key="5">
    <source>
        <dbReference type="Pfam" id="PF00294"/>
    </source>
</evidence>
<keyword evidence="2 4" id="KW-0808">Transferase</keyword>
<evidence type="ECO:0000256" key="2">
    <source>
        <dbReference type="ARBA" id="ARBA00022679"/>
    </source>
</evidence>
<dbReference type="Proteomes" id="UP001597108">
    <property type="component" value="Unassembled WGS sequence"/>
</dbReference>
<dbReference type="EMBL" id="JBHTJT010000007">
    <property type="protein sequence ID" value="MFD0979118.1"/>
    <property type="molecule type" value="Genomic_DNA"/>
</dbReference>
<dbReference type="Gene3D" id="3.40.1190.20">
    <property type="match status" value="1"/>
</dbReference>
<dbReference type="PRINTS" id="PR00990">
    <property type="entry name" value="RIBOKINASE"/>
</dbReference>
<evidence type="ECO:0000313" key="7">
    <source>
        <dbReference type="Proteomes" id="UP001597108"/>
    </source>
</evidence>
<dbReference type="InterPro" id="IPR002173">
    <property type="entry name" value="Carboh/pur_kinase_PfkB_CS"/>
</dbReference>
<gene>
    <name evidence="6" type="ORF">ACFQ2S_05575</name>
</gene>
<dbReference type="PANTHER" id="PTHR10584:SF157">
    <property type="entry name" value="SULFOFRUCTOSE KINASE"/>
    <property type="match status" value="1"/>
</dbReference>
<dbReference type="Pfam" id="PF00294">
    <property type="entry name" value="PfkB"/>
    <property type="match status" value="1"/>
</dbReference>
<sequence length="294" mass="30232">MTEVLVLGMAVVDFVLSMERFPTAAAKYRADTAEIVGGGVAANAAVAIARLGGKATLATRVGDDPLADLVLGELAGEGVRIDHVHRAAGGRSSFSSIYIDAAGERQIMNFRGSGLTETTDWIAAAPRAQAVLVDTRWTAGAAAALASARAWGVPGIVDGEAPIDLALLEAASHVALSRPGLASLEPGEDAATALARLAARIPGWACVTDGENGVWWTEDADIRHFPAFRVAVKDTLGAGDVWHGAFALALAEGQGEPEAIRFASAAAALKCMTFGGRSGSPDRAAVMTFLKETG</sequence>
<protein>
    <submittedName>
        <fullName evidence="6">PfkB family carbohydrate kinase</fullName>
    </submittedName>
</protein>
<dbReference type="SUPFAM" id="SSF53613">
    <property type="entry name" value="Ribokinase-like"/>
    <property type="match status" value="1"/>
</dbReference>
<organism evidence="6 7">
    <name type="scientific">Tropicimonas aquimaris</name>
    <dbReference type="NCBI Taxonomy" id="914152"/>
    <lineage>
        <taxon>Bacteria</taxon>
        <taxon>Pseudomonadati</taxon>
        <taxon>Pseudomonadota</taxon>
        <taxon>Alphaproteobacteria</taxon>
        <taxon>Rhodobacterales</taxon>
        <taxon>Roseobacteraceae</taxon>
        <taxon>Tropicimonas</taxon>
    </lineage>
</organism>
<dbReference type="PROSITE" id="PS00584">
    <property type="entry name" value="PFKB_KINASES_2"/>
    <property type="match status" value="1"/>
</dbReference>
<name>A0ABW3ILY4_9RHOB</name>
<dbReference type="PANTHER" id="PTHR10584">
    <property type="entry name" value="SUGAR KINASE"/>
    <property type="match status" value="1"/>
</dbReference>
<keyword evidence="7" id="KW-1185">Reference proteome</keyword>
<comment type="caution">
    <text evidence="6">The sequence shown here is derived from an EMBL/GenBank/DDBJ whole genome shotgun (WGS) entry which is preliminary data.</text>
</comment>
<proteinExistence type="inferred from homology"/>
<evidence type="ECO:0000256" key="1">
    <source>
        <dbReference type="ARBA" id="ARBA00010688"/>
    </source>
</evidence>
<evidence type="ECO:0000256" key="3">
    <source>
        <dbReference type="ARBA" id="ARBA00022777"/>
    </source>
</evidence>
<keyword evidence="3 4" id="KW-0418">Kinase</keyword>
<reference evidence="7" key="1">
    <citation type="journal article" date="2019" name="Int. J. Syst. Evol. Microbiol.">
        <title>The Global Catalogue of Microorganisms (GCM) 10K type strain sequencing project: providing services to taxonomists for standard genome sequencing and annotation.</title>
        <authorList>
            <consortium name="The Broad Institute Genomics Platform"/>
            <consortium name="The Broad Institute Genome Sequencing Center for Infectious Disease"/>
            <person name="Wu L."/>
            <person name="Ma J."/>
        </authorList>
    </citation>
    <scope>NUCLEOTIDE SEQUENCE [LARGE SCALE GENOMIC DNA]</scope>
    <source>
        <strain evidence="7">CCUG 60524</strain>
    </source>
</reference>
<accession>A0ABW3ILY4</accession>
<dbReference type="InterPro" id="IPR002139">
    <property type="entry name" value="Ribo/fructo_kinase"/>
</dbReference>
<dbReference type="InterPro" id="IPR029056">
    <property type="entry name" value="Ribokinase-like"/>
</dbReference>
<evidence type="ECO:0000256" key="4">
    <source>
        <dbReference type="RuleBase" id="RU003704"/>
    </source>
</evidence>
<evidence type="ECO:0000313" key="6">
    <source>
        <dbReference type="EMBL" id="MFD0979118.1"/>
    </source>
</evidence>
<feature type="domain" description="Carbohydrate kinase PfkB" evidence="5">
    <location>
        <begin position="1"/>
        <end position="282"/>
    </location>
</feature>